<gene>
    <name evidence="9" type="ORF">Mth01_31330</name>
</gene>
<accession>A0A8J3W086</accession>
<dbReference type="AlphaFoldDB" id="A0A8J3W086"/>
<evidence type="ECO:0000256" key="7">
    <source>
        <dbReference type="SAM" id="Phobius"/>
    </source>
</evidence>
<name>A0A8J3W086_9ACTN</name>
<keyword evidence="4" id="KW-0378">Hydrolase</keyword>
<keyword evidence="5 7" id="KW-1133">Transmembrane helix</keyword>
<reference evidence="9" key="1">
    <citation type="submission" date="2021-01" db="EMBL/GenBank/DDBJ databases">
        <title>Whole genome shotgun sequence of Sphaerimonospora thailandensis NBRC 107569.</title>
        <authorList>
            <person name="Komaki H."/>
            <person name="Tamura T."/>
        </authorList>
    </citation>
    <scope>NUCLEOTIDE SEQUENCE</scope>
    <source>
        <strain evidence="9">NBRC 107569</strain>
    </source>
</reference>
<feature type="transmembrane region" description="Helical" evidence="7">
    <location>
        <begin position="159"/>
        <end position="177"/>
    </location>
</feature>
<dbReference type="Proteomes" id="UP000610966">
    <property type="component" value="Unassembled WGS sequence"/>
</dbReference>
<dbReference type="InterPro" id="IPR000326">
    <property type="entry name" value="PAP2/HPO"/>
</dbReference>
<feature type="domain" description="Phosphatidic acid phosphatase type 2/haloperoxidase" evidence="8">
    <location>
        <begin position="87"/>
        <end position="200"/>
    </location>
</feature>
<evidence type="ECO:0000313" key="10">
    <source>
        <dbReference type="Proteomes" id="UP000610966"/>
    </source>
</evidence>
<dbReference type="SMART" id="SM00014">
    <property type="entry name" value="acidPPc"/>
    <property type="match status" value="1"/>
</dbReference>
<dbReference type="PANTHER" id="PTHR14969:SF62">
    <property type="entry name" value="DECAPRENYLPHOSPHORYL-5-PHOSPHORIBOSE PHOSPHATASE RV3807C-RELATED"/>
    <property type="match status" value="1"/>
</dbReference>
<keyword evidence="2" id="KW-1003">Cell membrane</keyword>
<dbReference type="InterPro" id="IPR036938">
    <property type="entry name" value="PAP2/HPO_sf"/>
</dbReference>
<dbReference type="Gene3D" id="1.20.144.10">
    <property type="entry name" value="Phosphatidic acid phosphatase type 2/haloperoxidase"/>
    <property type="match status" value="1"/>
</dbReference>
<dbReference type="SUPFAM" id="SSF48317">
    <property type="entry name" value="Acid phosphatase/Vanadium-dependent haloperoxidase"/>
    <property type="match status" value="1"/>
</dbReference>
<dbReference type="RefSeq" id="WP_204016580.1">
    <property type="nucleotide sequence ID" value="NZ_BOOG01000026.1"/>
</dbReference>
<dbReference type="PANTHER" id="PTHR14969">
    <property type="entry name" value="SPHINGOSINE-1-PHOSPHATE PHOSPHOHYDROLASE"/>
    <property type="match status" value="1"/>
</dbReference>
<dbReference type="GO" id="GO:0005886">
    <property type="term" value="C:plasma membrane"/>
    <property type="evidence" value="ECO:0007669"/>
    <property type="project" value="UniProtKB-SubCell"/>
</dbReference>
<proteinExistence type="predicted"/>
<keyword evidence="3 7" id="KW-0812">Transmembrane</keyword>
<evidence type="ECO:0000256" key="3">
    <source>
        <dbReference type="ARBA" id="ARBA00022692"/>
    </source>
</evidence>
<evidence type="ECO:0000256" key="2">
    <source>
        <dbReference type="ARBA" id="ARBA00022475"/>
    </source>
</evidence>
<evidence type="ECO:0000256" key="5">
    <source>
        <dbReference type="ARBA" id="ARBA00022989"/>
    </source>
</evidence>
<organism evidence="9 10">
    <name type="scientific">Sphaerimonospora thailandensis</name>
    <dbReference type="NCBI Taxonomy" id="795644"/>
    <lineage>
        <taxon>Bacteria</taxon>
        <taxon>Bacillati</taxon>
        <taxon>Actinomycetota</taxon>
        <taxon>Actinomycetes</taxon>
        <taxon>Streptosporangiales</taxon>
        <taxon>Streptosporangiaceae</taxon>
        <taxon>Sphaerimonospora</taxon>
    </lineage>
</organism>
<dbReference type="GO" id="GO:0016787">
    <property type="term" value="F:hydrolase activity"/>
    <property type="evidence" value="ECO:0007669"/>
    <property type="project" value="UniProtKB-KW"/>
</dbReference>
<dbReference type="Pfam" id="PF01569">
    <property type="entry name" value="PAP2"/>
    <property type="match status" value="1"/>
</dbReference>
<evidence type="ECO:0000259" key="8">
    <source>
        <dbReference type="SMART" id="SM00014"/>
    </source>
</evidence>
<comment type="caution">
    <text evidence="9">The sequence shown here is derived from an EMBL/GenBank/DDBJ whole genome shotgun (WGS) entry which is preliminary data.</text>
</comment>
<keyword evidence="6 7" id="KW-0472">Membrane</keyword>
<evidence type="ECO:0000256" key="6">
    <source>
        <dbReference type="ARBA" id="ARBA00023136"/>
    </source>
</evidence>
<dbReference type="EMBL" id="BOOG01000026">
    <property type="protein sequence ID" value="GIH70880.1"/>
    <property type="molecule type" value="Genomic_DNA"/>
</dbReference>
<evidence type="ECO:0000256" key="1">
    <source>
        <dbReference type="ARBA" id="ARBA00004651"/>
    </source>
</evidence>
<keyword evidence="10" id="KW-1185">Reference proteome</keyword>
<feature type="transmembrane region" description="Helical" evidence="7">
    <location>
        <begin position="189"/>
        <end position="222"/>
    </location>
</feature>
<sequence length="233" mass="25468">MHNEIDDVPDVSMGWYRDVVGFAQGTPSWVRDWAEVGTDMIPAFLAALFAIVLWRAWRAWQDESGSAESGLAEGRWAESRSGDHRMLALALLGPIATVAAYLCSELIKSMLRMPRPCWRPGETLIIATCPEAGDWSLPSNHATFAAAAATALVIAWRRMIVIAPALAVLAAVSRVFVGVHYPHDVAAGFLLGVAVASLVMAALLAPATSLVTRLTTWLMTWLKPRRPARHRMR</sequence>
<evidence type="ECO:0000313" key="9">
    <source>
        <dbReference type="EMBL" id="GIH70880.1"/>
    </source>
</evidence>
<evidence type="ECO:0000256" key="4">
    <source>
        <dbReference type="ARBA" id="ARBA00022801"/>
    </source>
</evidence>
<feature type="transmembrane region" description="Helical" evidence="7">
    <location>
        <begin position="40"/>
        <end position="57"/>
    </location>
</feature>
<protein>
    <submittedName>
        <fullName evidence="9">Phosphatase PAP2 family protein</fullName>
    </submittedName>
</protein>
<comment type="subcellular location">
    <subcellularLocation>
        <location evidence="1">Cell membrane</location>
        <topology evidence="1">Multi-pass membrane protein</topology>
    </subcellularLocation>
</comment>